<evidence type="ECO:0000313" key="1">
    <source>
        <dbReference type="EMBL" id="SUZ62042.1"/>
    </source>
</evidence>
<protein>
    <submittedName>
        <fullName evidence="1">Uncharacterized protein</fullName>
    </submittedName>
</protein>
<organism evidence="1">
    <name type="scientific">marine metagenome</name>
    <dbReference type="NCBI Taxonomy" id="408172"/>
    <lineage>
        <taxon>unclassified sequences</taxon>
        <taxon>metagenomes</taxon>
        <taxon>ecological metagenomes</taxon>
    </lineage>
</organism>
<name>A0A381P524_9ZZZZ</name>
<proteinExistence type="predicted"/>
<accession>A0A381P524</accession>
<dbReference type="AlphaFoldDB" id="A0A381P524"/>
<gene>
    <name evidence="1" type="ORF">METZ01_LOCUS14896</name>
</gene>
<dbReference type="EMBL" id="UINC01000843">
    <property type="protein sequence ID" value="SUZ62042.1"/>
    <property type="molecule type" value="Genomic_DNA"/>
</dbReference>
<sequence length="38" mass="4186">MMRLLMAGNGGATPHHAHERLEMQAHKGVCWGATRSLE</sequence>
<reference evidence="1" key="1">
    <citation type="submission" date="2018-05" db="EMBL/GenBank/DDBJ databases">
        <authorList>
            <person name="Lanie J.A."/>
            <person name="Ng W.-L."/>
            <person name="Kazmierczak K.M."/>
            <person name="Andrzejewski T.M."/>
            <person name="Davidsen T.M."/>
            <person name="Wayne K.J."/>
            <person name="Tettelin H."/>
            <person name="Glass J.I."/>
            <person name="Rusch D."/>
            <person name="Podicherti R."/>
            <person name="Tsui H.-C.T."/>
            <person name="Winkler M.E."/>
        </authorList>
    </citation>
    <scope>NUCLEOTIDE SEQUENCE</scope>
</reference>